<keyword evidence="1" id="KW-0472">Membrane</keyword>
<proteinExistence type="predicted"/>
<accession>A0A6S6ZYC5</accession>
<dbReference type="Proteomes" id="UP000494111">
    <property type="component" value="Unassembled WGS sequence"/>
</dbReference>
<keyword evidence="1" id="KW-1133">Transmembrane helix</keyword>
<reference evidence="2 3" key="1">
    <citation type="submission" date="2020-04" db="EMBL/GenBank/DDBJ databases">
        <authorList>
            <person name="De Canck E."/>
        </authorList>
    </citation>
    <scope>NUCLEOTIDE SEQUENCE [LARGE SCALE GENOMIC DNA]</scope>
    <source>
        <strain evidence="2 3">LMG 3458</strain>
    </source>
</reference>
<evidence type="ECO:0000256" key="1">
    <source>
        <dbReference type="SAM" id="Phobius"/>
    </source>
</evidence>
<keyword evidence="1" id="KW-0812">Transmembrane</keyword>
<dbReference type="AlphaFoldDB" id="A0A6S6ZYC5"/>
<name>A0A6S6ZYC5_9BURK</name>
<gene>
    <name evidence="2" type="ORF">LMG3458_02744</name>
</gene>
<dbReference type="RefSeq" id="WP_175192157.1">
    <property type="nucleotide sequence ID" value="NZ_CADIJO010000008.1"/>
</dbReference>
<dbReference type="EMBL" id="CADIJO010000008">
    <property type="protein sequence ID" value="CAB3702664.1"/>
    <property type="molecule type" value="Genomic_DNA"/>
</dbReference>
<organism evidence="2 3">
    <name type="scientific">Achromobacter deleyi</name>
    <dbReference type="NCBI Taxonomy" id="1353891"/>
    <lineage>
        <taxon>Bacteria</taxon>
        <taxon>Pseudomonadati</taxon>
        <taxon>Pseudomonadota</taxon>
        <taxon>Betaproteobacteria</taxon>
        <taxon>Burkholderiales</taxon>
        <taxon>Alcaligenaceae</taxon>
        <taxon>Achromobacter</taxon>
    </lineage>
</organism>
<evidence type="ECO:0000313" key="3">
    <source>
        <dbReference type="Proteomes" id="UP000494111"/>
    </source>
</evidence>
<sequence>MTRGIRIGGARGGIGGALAVVALALAGAWGWHAYRQPGASDVPRLEALLAYVQPLRISSYSAEGPKQLEFAAKQYAAIPEATLEATIRYCEPAGEKCQLPGQPPAQAFDAQAAAQHADLRRRIRELGLAIDAFHIEYDASGAVAHATLDVADRYLLWYEYSPQEPLLSSHPQLVVTPLAGPWYLQEDIDWN</sequence>
<protein>
    <submittedName>
        <fullName evidence="2">Uncharacterized protein</fullName>
    </submittedName>
</protein>
<evidence type="ECO:0000313" key="2">
    <source>
        <dbReference type="EMBL" id="CAB3702664.1"/>
    </source>
</evidence>
<feature type="transmembrane region" description="Helical" evidence="1">
    <location>
        <begin position="12"/>
        <end position="34"/>
    </location>
</feature>